<evidence type="ECO:0000256" key="2">
    <source>
        <dbReference type="ARBA" id="ARBA00022475"/>
    </source>
</evidence>
<keyword evidence="2" id="KW-1003">Cell membrane</keyword>
<dbReference type="Proteomes" id="UP000192917">
    <property type="component" value="Unassembled WGS sequence"/>
</dbReference>
<dbReference type="PANTHER" id="PTHR43066:SF26">
    <property type="entry name" value="RHOMBOID PROTEASE GLPG"/>
    <property type="match status" value="1"/>
</dbReference>
<gene>
    <name evidence="10" type="ORF">SAMN05428998_105258</name>
</gene>
<dbReference type="GO" id="GO:0016020">
    <property type="term" value="C:membrane"/>
    <property type="evidence" value="ECO:0007669"/>
    <property type="project" value="UniProtKB-SubCell"/>
</dbReference>
<keyword evidence="6 8" id="KW-0472">Membrane</keyword>
<evidence type="ECO:0000256" key="4">
    <source>
        <dbReference type="ARBA" id="ARBA00022692"/>
    </source>
</evidence>
<evidence type="ECO:0000256" key="8">
    <source>
        <dbReference type="SAM" id="Phobius"/>
    </source>
</evidence>
<feature type="transmembrane region" description="Helical" evidence="8">
    <location>
        <begin position="80"/>
        <end position="99"/>
    </location>
</feature>
<dbReference type="PANTHER" id="PTHR43066">
    <property type="entry name" value="RHOMBOID-RELATED PROTEIN"/>
    <property type="match status" value="1"/>
</dbReference>
<feature type="transmembrane region" description="Helical" evidence="8">
    <location>
        <begin position="134"/>
        <end position="154"/>
    </location>
</feature>
<organism evidence="10 11">
    <name type="scientific">Tistlia consotensis USBA 355</name>
    <dbReference type="NCBI Taxonomy" id="560819"/>
    <lineage>
        <taxon>Bacteria</taxon>
        <taxon>Pseudomonadati</taxon>
        <taxon>Pseudomonadota</taxon>
        <taxon>Alphaproteobacteria</taxon>
        <taxon>Rhodospirillales</taxon>
        <taxon>Rhodovibrionaceae</taxon>
        <taxon>Tistlia</taxon>
    </lineage>
</organism>
<dbReference type="InterPro" id="IPR035952">
    <property type="entry name" value="Rhomboid-like_sf"/>
</dbReference>
<keyword evidence="3" id="KW-0997">Cell inner membrane</keyword>
<dbReference type="Pfam" id="PF01694">
    <property type="entry name" value="Rhomboid"/>
    <property type="match status" value="1"/>
</dbReference>
<feature type="transmembrane region" description="Helical" evidence="8">
    <location>
        <begin position="111"/>
        <end position="128"/>
    </location>
</feature>
<evidence type="ECO:0000259" key="9">
    <source>
        <dbReference type="Pfam" id="PF01694"/>
    </source>
</evidence>
<reference evidence="10 11" key="1">
    <citation type="submission" date="2017-04" db="EMBL/GenBank/DDBJ databases">
        <authorList>
            <person name="Afonso C.L."/>
            <person name="Miller P.J."/>
            <person name="Scott M.A."/>
            <person name="Spackman E."/>
            <person name="Goraichik I."/>
            <person name="Dimitrov K.M."/>
            <person name="Suarez D.L."/>
            <person name="Swayne D.E."/>
        </authorList>
    </citation>
    <scope>NUCLEOTIDE SEQUENCE [LARGE SCALE GENOMIC DNA]</scope>
    <source>
        <strain evidence="10 11">USBA 355</strain>
    </source>
</reference>
<protein>
    <submittedName>
        <fullName evidence="10">Membrane associated serine protease, rhomboid family</fullName>
    </submittedName>
</protein>
<proteinExistence type="predicted"/>
<keyword evidence="11" id="KW-1185">Reference proteome</keyword>
<dbReference type="GO" id="GO:0004252">
    <property type="term" value="F:serine-type endopeptidase activity"/>
    <property type="evidence" value="ECO:0007669"/>
    <property type="project" value="InterPro"/>
</dbReference>
<comment type="subcellular location">
    <subcellularLocation>
        <location evidence="1">Membrane</location>
        <topology evidence="1">Multi-pass membrane protein</topology>
    </subcellularLocation>
</comment>
<keyword evidence="4 8" id="KW-0812">Transmembrane</keyword>
<keyword evidence="10" id="KW-0645">Protease</keyword>
<evidence type="ECO:0000256" key="3">
    <source>
        <dbReference type="ARBA" id="ARBA00022519"/>
    </source>
</evidence>
<evidence type="ECO:0000256" key="6">
    <source>
        <dbReference type="ARBA" id="ARBA00023136"/>
    </source>
</evidence>
<feature type="transmembrane region" description="Helical" evidence="8">
    <location>
        <begin position="166"/>
        <end position="186"/>
    </location>
</feature>
<evidence type="ECO:0000256" key="7">
    <source>
        <dbReference type="SAM" id="MobiDB-lite"/>
    </source>
</evidence>
<dbReference type="FunFam" id="1.20.1540.10:FF:000027">
    <property type="entry name" value="Rhomboid family intramembrane serine protease"/>
    <property type="match status" value="1"/>
</dbReference>
<feature type="transmembrane region" description="Helical" evidence="8">
    <location>
        <begin position="198"/>
        <end position="217"/>
    </location>
</feature>
<keyword evidence="5 8" id="KW-1133">Transmembrane helix</keyword>
<accession>A0A1Y6BKV1</accession>
<keyword evidence="10" id="KW-0378">Hydrolase</keyword>
<feature type="domain" description="Peptidase S54 rhomboid" evidence="9">
    <location>
        <begin position="72"/>
        <end position="216"/>
    </location>
</feature>
<evidence type="ECO:0000256" key="5">
    <source>
        <dbReference type="ARBA" id="ARBA00022989"/>
    </source>
</evidence>
<dbReference type="AlphaFoldDB" id="A0A1Y6BKV1"/>
<dbReference type="STRING" id="560819.SAMN05428998_105258"/>
<dbReference type="InterPro" id="IPR022764">
    <property type="entry name" value="Peptidase_S54_rhomboid_dom"/>
</dbReference>
<feature type="transmembrane region" description="Helical" evidence="8">
    <location>
        <begin position="18"/>
        <end position="35"/>
    </location>
</feature>
<feature type="region of interest" description="Disordered" evidence="7">
    <location>
        <begin position="236"/>
        <end position="259"/>
    </location>
</feature>
<evidence type="ECO:0000256" key="1">
    <source>
        <dbReference type="ARBA" id="ARBA00004141"/>
    </source>
</evidence>
<dbReference type="SUPFAM" id="SSF144091">
    <property type="entry name" value="Rhomboid-like"/>
    <property type="match status" value="1"/>
</dbReference>
<sequence>MLLPLHDTNERTFLRYPWVNWGLIAACFVVFLYQIGGSEQHYVQTIYGFGMVPALLSGDAQLPAGVLHAPAWLTLVTAQFLHGGWMHLLGNMLFLFVFGDNVEDSMGHRNYLAFYLTCGVAAGLSQYATSPDPGTPMIGASGAISGVLGAYLLLSPKAKVLVPIGFIPLYIPAWLLLIFWFALQLFSAAGDTAGQAGVAWWAHIGGFLAGMVLLLPFKRRAVPLFGGEKPPRGLRVVLPKRRRERPETGSPRGRSGPWG</sequence>
<name>A0A1Y6BKV1_9PROT</name>
<evidence type="ECO:0000313" key="10">
    <source>
        <dbReference type="EMBL" id="SMF14389.1"/>
    </source>
</evidence>
<dbReference type="Gene3D" id="1.20.1540.10">
    <property type="entry name" value="Rhomboid-like"/>
    <property type="match status" value="1"/>
</dbReference>
<dbReference type="EMBL" id="FWZX01000005">
    <property type="protein sequence ID" value="SMF14389.1"/>
    <property type="molecule type" value="Genomic_DNA"/>
</dbReference>
<dbReference type="GO" id="GO:0006508">
    <property type="term" value="P:proteolysis"/>
    <property type="evidence" value="ECO:0007669"/>
    <property type="project" value="UniProtKB-KW"/>
</dbReference>
<evidence type="ECO:0000313" key="11">
    <source>
        <dbReference type="Proteomes" id="UP000192917"/>
    </source>
</evidence>